<evidence type="ECO:0000313" key="9">
    <source>
        <dbReference type="EMBL" id="SVE63962.1"/>
    </source>
</evidence>
<dbReference type="UniPathway" id="UPA00031">
    <property type="reaction ID" value="UER00013"/>
</dbReference>
<evidence type="ECO:0000256" key="6">
    <source>
        <dbReference type="ARBA" id="ARBA00023102"/>
    </source>
</evidence>
<keyword evidence="5" id="KW-0378">Hydrolase</keyword>
<evidence type="ECO:0000256" key="5">
    <source>
        <dbReference type="ARBA" id="ARBA00022801"/>
    </source>
</evidence>
<keyword evidence="6" id="KW-0368">Histidine biosynthesis</keyword>
<dbReference type="PANTHER" id="PTHR21039:SF0">
    <property type="entry name" value="HISTIDINOL-PHOSPHATASE"/>
    <property type="match status" value="1"/>
</dbReference>
<feature type="non-terminal residue" evidence="9">
    <location>
        <position position="1"/>
    </location>
</feature>
<dbReference type="EC" id="3.1.3.15" evidence="3"/>
<dbReference type="GO" id="GO:0000105">
    <property type="term" value="P:L-histidine biosynthetic process"/>
    <property type="evidence" value="ECO:0007669"/>
    <property type="project" value="UniProtKB-UniPathway"/>
</dbReference>
<evidence type="ECO:0000259" key="8">
    <source>
        <dbReference type="Pfam" id="PF02811"/>
    </source>
</evidence>
<reference evidence="9" key="1">
    <citation type="submission" date="2018-05" db="EMBL/GenBank/DDBJ databases">
        <authorList>
            <person name="Lanie J.A."/>
            <person name="Ng W.-L."/>
            <person name="Kazmierczak K.M."/>
            <person name="Andrzejewski T.M."/>
            <person name="Davidsen T.M."/>
            <person name="Wayne K.J."/>
            <person name="Tettelin H."/>
            <person name="Glass J.I."/>
            <person name="Rusch D."/>
            <person name="Podicherti R."/>
            <person name="Tsui H.-C.T."/>
            <person name="Winkler M.E."/>
        </authorList>
    </citation>
    <scope>NUCLEOTIDE SEQUENCE</scope>
</reference>
<gene>
    <name evidence="9" type="ORF">METZ01_LOCUS516816</name>
</gene>
<evidence type="ECO:0000256" key="1">
    <source>
        <dbReference type="ARBA" id="ARBA00004970"/>
    </source>
</evidence>
<protein>
    <recommendedName>
        <fullName evidence="3">histidinol-phosphatase</fullName>
        <ecNumber evidence="3">3.1.3.15</ecNumber>
    </recommendedName>
</protein>
<dbReference type="GO" id="GO:0004401">
    <property type="term" value="F:histidinol-phosphatase activity"/>
    <property type="evidence" value="ECO:0007669"/>
    <property type="project" value="UniProtKB-EC"/>
</dbReference>
<evidence type="ECO:0000256" key="2">
    <source>
        <dbReference type="ARBA" id="ARBA00009152"/>
    </source>
</evidence>
<dbReference type="GO" id="GO:0005737">
    <property type="term" value="C:cytoplasm"/>
    <property type="evidence" value="ECO:0007669"/>
    <property type="project" value="TreeGrafter"/>
</dbReference>
<dbReference type="Pfam" id="PF02811">
    <property type="entry name" value="PHP"/>
    <property type="match status" value="1"/>
</dbReference>
<evidence type="ECO:0000256" key="3">
    <source>
        <dbReference type="ARBA" id="ARBA00013085"/>
    </source>
</evidence>
<dbReference type="PANTHER" id="PTHR21039">
    <property type="entry name" value="HISTIDINOL PHOSPHATASE-RELATED"/>
    <property type="match status" value="1"/>
</dbReference>
<keyword evidence="4" id="KW-0028">Amino-acid biosynthesis</keyword>
<dbReference type="AlphaFoldDB" id="A0A383F449"/>
<organism evidence="9">
    <name type="scientific">marine metagenome</name>
    <dbReference type="NCBI Taxonomy" id="408172"/>
    <lineage>
        <taxon>unclassified sequences</taxon>
        <taxon>metagenomes</taxon>
        <taxon>ecological metagenomes</taxon>
    </lineage>
</organism>
<dbReference type="Gene3D" id="3.20.20.140">
    <property type="entry name" value="Metal-dependent hydrolases"/>
    <property type="match status" value="1"/>
</dbReference>
<comment type="similarity">
    <text evidence="2">Belongs to the PHP hydrolase family. HisK subfamily.</text>
</comment>
<dbReference type="InterPro" id="IPR010140">
    <property type="entry name" value="Histidinol_P_phosphatase_HisJ"/>
</dbReference>
<feature type="domain" description="PHP" evidence="8">
    <location>
        <begin position="25"/>
        <end position="171"/>
    </location>
</feature>
<comment type="pathway">
    <text evidence="1">Amino-acid biosynthesis; L-histidine biosynthesis; L-histidine from 5-phospho-alpha-D-ribose 1-diphosphate: step 8/9.</text>
</comment>
<comment type="catalytic activity">
    <reaction evidence="7">
        <text>L-histidinol phosphate + H2O = L-histidinol + phosphate</text>
        <dbReference type="Rhea" id="RHEA:14465"/>
        <dbReference type="ChEBI" id="CHEBI:15377"/>
        <dbReference type="ChEBI" id="CHEBI:43474"/>
        <dbReference type="ChEBI" id="CHEBI:57699"/>
        <dbReference type="ChEBI" id="CHEBI:57980"/>
        <dbReference type="EC" id="3.1.3.15"/>
    </reaction>
</comment>
<evidence type="ECO:0000256" key="7">
    <source>
        <dbReference type="ARBA" id="ARBA00049158"/>
    </source>
</evidence>
<evidence type="ECO:0000256" key="4">
    <source>
        <dbReference type="ARBA" id="ARBA00022605"/>
    </source>
</evidence>
<dbReference type="NCBIfam" id="TIGR01856">
    <property type="entry name" value="hisJ_fam"/>
    <property type="match status" value="1"/>
</dbReference>
<dbReference type="SUPFAM" id="SSF89550">
    <property type="entry name" value="PHP domain-like"/>
    <property type="match status" value="1"/>
</dbReference>
<dbReference type="InterPro" id="IPR004013">
    <property type="entry name" value="PHP_dom"/>
</dbReference>
<proteinExistence type="inferred from homology"/>
<dbReference type="EMBL" id="UINC01231433">
    <property type="protein sequence ID" value="SVE63962.1"/>
    <property type="molecule type" value="Genomic_DNA"/>
</dbReference>
<dbReference type="InterPro" id="IPR016195">
    <property type="entry name" value="Pol/histidinol_Pase-like"/>
</dbReference>
<name>A0A383F449_9ZZZZ</name>
<sequence>PPATDPKFLYEEEVEAGLSVIDLAQKFNDYSATCAELVSQYSDRIEILRGVEVEVVPESSFAESAASLRIDYNLDYVVGSVHWVDEMPFDTSQKDFDKALANRGGLELFLLRYYELVGEMIEQVKPDVIGHLDLPRLFSEGRSELDTDSVMKAVYTVLESAKANGCILDLNVGALSKGLASPYPAPWTVQLASEMGVQFCFGDDSHSVAQVGAGIEAGRAYLLEHGIE</sequence>
<feature type="non-terminal residue" evidence="9">
    <location>
        <position position="228"/>
    </location>
</feature>
<accession>A0A383F449</accession>